<evidence type="ECO:0000313" key="1">
    <source>
        <dbReference type="EMBL" id="MDL2403661.1"/>
    </source>
</evidence>
<accession>A0ABT7K576</accession>
<sequence length="52" mass="6109">MLKETQDDPFIDDILGQLCKRLNTVGVPVDRTTVHFRRGVLQPMWRRREISA</sequence>
<protein>
    <submittedName>
        <fullName evidence="1">Uncharacterized protein</fullName>
    </submittedName>
</protein>
<dbReference type="RefSeq" id="WP_285873133.1">
    <property type="nucleotide sequence ID" value="NZ_JARFYM010000055.1"/>
</dbReference>
<gene>
    <name evidence="1" type="ORF">PY649_32845</name>
</gene>
<keyword evidence="2" id="KW-1185">Reference proteome</keyword>
<proteinExistence type="predicted"/>
<dbReference type="EMBL" id="JARFYM010000055">
    <property type="protein sequence ID" value="MDL2403661.1"/>
    <property type="molecule type" value="Genomic_DNA"/>
</dbReference>
<reference evidence="1" key="1">
    <citation type="submission" date="2023-06" db="EMBL/GenBank/DDBJ databases">
        <title>Phylogenetic Diversity of Rhizobium strains.</title>
        <authorList>
            <person name="Moura F.T."/>
            <person name="Helene L.C.F."/>
            <person name="Hungria M."/>
        </authorList>
    </citation>
    <scope>NUCLEOTIDE SEQUENCE</scope>
    <source>
        <strain evidence="1">CCGE526</strain>
    </source>
</reference>
<dbReference type="Proteomes" id="UP001172645">
    <property type="component" value="Unassembled WGS sequence"/>
</dbReference>
<name>A0ABT7K576_9HYPH</name>
<evidence type="ECO:0000313" key="2">
    <source>
        <dbReference type="Proteomes" id="UP001172645"/>
    </source>
</evidence>
<comment type="caution">
    <text evidence="1">The sequence shown here is derived from an EMBL/GenBank/DDBJ whole genome shotgun (WGS) entry which is preliminary data.</text>
</comment>
<organism evidence="1 2">
    <name type="scientific">Rhizobium mayense</name>
    <dbReference type="NCBI Taxonomy" id="1312184"/>
    <lineage>
        <taxon>Bacteria</taxon>
        <taxon>Pseudomonadati</taxon>
        <taxon>Pseudomonadota</taxon>
        <taxon>Alphaproteobacteria</taxon>
        <taxon>Hyphomicrobiales</taxon>
        <taxon>Rhizobiaceae</taxon>
        <taxon>Rhizobium/Agrobacterium group</taxon>
        <taxon>Rhizobium</taxon>
    </lineage>
</organism>